<dbReference type="Pfam" id="PF12945">
    <property type="entry name" value="PilZNR"/>
    <property type="match status" value="1"/>
</dbReference>
<dbReference type="EMBL" id="CP017415">
    <property type="protein sequence ID" value="AOU97102.1"/>
    <property type="molecule type" value="Genomic_DNA"/>
</dbReference>
<evidence type="ECO:0000259" key="5">
    <source>
        <dbReference type="Pfam" id="PF12945"/>
    </source>
</evidence>
<name>A0A1D8IKV4_9GAMM</name>
<dbReference type="Pfam" id="PF07238">
    <property type="entry name" value="PilZ"/>
    <property type="match status" value="1"/>
</dbReference>
<protein>
    <recommendedName>
        <fullName evidence="8">PilZ domain-containing protein</fullName>
    </recommendedName>
</protein>
<keyword evidence="7" id="KW-1185">Reference proteome</keyword>
<keyword evidence="1" id="KW-0973">c-di-GMP</keyword>
<evidence type="ECO:0000313" key="7">
    <source>
        <dbReference type="Proteomes" id="UP000095401"/>
    </source>
</evidence>
<dbReference type="SUPFAM" id="SSF141371">
    <property type="entry name" value="PilZ domain-like"/>
    <property type="match status" value="2"/>
</dbReference>
<dbReference type="InterPro" id="IPR009926">
    <property type="entry name" value="T3SS_YcgR_PilZN"/>
</dbReference>
<evidence type="ECO:0000313" key="6">
    <source>
        <dbReference type="EMBL" id="AOU97102.1"/>
    </source>
</evidence>
<keyword evidence="2" id="KW-0547">Nucleotide-binding</keyword>
<gene>
    <name evidence="6" type="ORF">BI364_02970</name>
</gene>
<dbReference type="AlphaFoldDB" id="A0A1D8IKV4"/>
<dbReference type="Proteomes" id="UP000095401">
    <property type="component" value="Chromosome"/>
</dbReference>
<accession>A0A1D8IKV4</accession>
<evidence type="ECO:0000259" key="4">
    <source>
        <dbReference type="Pfam" id="PF07238"/>
    </source>
</evidence>
<sequence>MGDKVVVRFLVDGVAYGFLSSVVHAISIPEPLLFMQYPDAIKQVSVRQHKRLACRLPCTLTNDAGQKETVLLLDISEQGAKIACREQSVEGHDSGTPVGLELTLPGPHGMQAMIGKIVRITQQGKASIAGVVFDQPYPELLANLYAILCLDQLL</sequence>
<feature type="domain" description="PilZ" evidence="4">
    <location>
        <begin position="46"/>
        <end position="136"/>
    </location>
</feature>
<feature type="domain" description="Type III secretion system flagellar brake protein YcgR PilZN" evidence="5">
    <location>
        <begin position="2"/>
        <end position="38"/>
    </location>
</feature>
<dbReference type="KEGG" id="aprs:BI364_02970"/>
<evidence type="ECO:0000256" key="2">
    <source>
        <dbReference type="ARBA" id="ARBA00022741"/>
    </source>
</evidence>
<dbReference type="Gene3D" id="2.30.110.10">
    <property type="entry name" value="Electron Transport, Fmn-binding Protein, Chain A"/>
    <property type="match status" value="1"/>
</dbReference>
<reference evidence="7" key="1">
    <citation type="submission" date="2016-09" db="EMBL/GenBank/DDBJ databases">
        <title>Acidihalobacter prosperus F5.</title>
        <authorList>
            <person name="Khaleque H.N."/>
            <person name="Ramsay J.P."/>
            <person name="Kaksonen A.H."/>
            <person name="Boxall N.J."/>
            <person name="Watkin E.L.J."/>
        </authorList>
    </citation>
    <scope>NUCLEOTIDE SEQUENCE [LARGE SCALE GENOMIC DNA]</scope>
    <source>
        <strain evidence="7">F5</strain>
    </source>
</reference>
<proteinExistence type="predicted"/>
<evidence type="ECO:0000256" key="3">
    <source>
        <dbReference type="ARBA" id="ARBA00023143"/>
    </source>
</evidence>
<organism evidence="6 7">
    <name type="scientific">Acidihalobacter yilgarnensis</name>
    <dbReference type="NCBI Taxonomy" id="2819280"/>
    <lineage>
        <taxon>Bacteria</taxon>
        <taxon>Pseudomonadati</taxon>
        <taxon>Pseudomonadota</taxon>
        <taxon>Gammaproteobacteria</taxon>
        <taxon>Chromatiales</taxon>
        <taxon>Ectothiorhodospiraceae</taxon>
        <taxon>Acidihalobacter</taxon>
    </lineage>
</organism>
<dbReference type="Gene3D" id="2.40.10.220">
    <property type="entry name" value="predicted glycosyltransferase like domains"/>
    <property type="match status" value="1"/>
</dbReference>
<keyword evidence="3" id="KW-0975">Bacterial flagellum</keyword>
<dbReference type="GO" id="GO:0035438">
    <property type="term" value="F:cyclic-di-GMP binding"/>
    <property type="evidence" value="ECO:0007669"/>
    <property type="project" value="InterPro"/>
</dbReference>
<evidence type="ECO:0008006" key="8">
    <source>
        <dbReference type="Google" id="ProtNLM"/>
    </source>
</evidence>
<dbReference type="InterPro" id="IPR009875">
    <property type="entry name" value="PilZ_domain"/>
</dbReference>
<evidence type="ECO:0000256" key="1">
    <source>
        <dbReference type="ARBA" id="ARBA00022636"/>
    </source>
</evidence>
<dbReference type="InterPro" id="IPR012349">
    <property type="entry name" value="Split_barrel_FMN-bd"/>
</dbReference>